<protein>
    <submittedName>
        <fullName evidence="2">Uncharacterized protein</fullName>
    </submittedName>
</protein>
<proteinExistence type="predicted"/>
<dbReference type="PANTHER" id="PTHR35717:SF2">
    <property type="match status" value="1"/>
</dbReference>
<sequence>MVGHGGGGGGSEAAAMSPATGGSGGKRGRGLEEDVYVDNLNSHKRYLSEVMASSMNGLSVGDSVADNTMGSPVRLENASCFRDETVMQYPPTSEESEDYRPCDSQVNTSGNQTDKTSRLSSPTSSPNRSQKLNTWFCSGNPYPLPSCSLSAAAAANVRHTEHEGRIPSSPNDMCHGGDLRRTALLRSVQMRVQGPQSSVLLFSTELDGEQERAHVHADEHEHNKKKNLEGVELERRSCPNSIQDARFGQHPEGEENIVEECRTDYGATSAIFNRDDISSKLCVDVDERSGVTSKQRLMLL</sequence>
<organism evidence="2 3">
    <name type="scientific">Eragrostis curvula</name>
    <name type="common">weeping love grass</name>
    <dbReference type="NCBI Taxonomy" id="38414"/>
    <lineage>
        <taxon>Eukaryota</taxon>
        <taxon>Viridiplantae</taxon>
        <taxon>Streptophyta</taxon>
        <taxon>Embryophyta</taxon>
        <taxon>Tracheophyta</taxon>
        <taxon>Spermatophyta</taxon>
        <taxon>Magnoliopsida</taxon>
        <taxon>Liliopsida</taxon>
        <taxon>Poales</taxon>
        <taxon>Poaceae</taxon>
        <taxon>PACMAD clade</taxon>
        <taxon>Chloridoideae</taxon>
        <taxon>Eragrostideae</taxon>
        <taxon>Eragrostidinae</taxon>
        <taxon>Eragrostis</taxon>
    </lineage>
</organism>
<feature type="compositionally biased region" description="Gly residues" evidence="1">
    <location>
        <begin position="1"/>
        <end position="11"/>
    </location>
</feature>
<name>A0A5J9UC97_9POAL</name>
<dbReference type="AlphaFoldDB" id="A0A5J9UC97"/>
<dbReference type="EMBL" id="RWGY01000026">
    <property type="protein sequence ID" value="TVU20987.1"/>
    <property type="molecule type" value="Genomic_DNA"/>
</dbReference>
<dbReference type="OrthoDB" id="637546at2759"/>
<evidence type="ECO:0000313" key="3">
    <source>
        <dbReference type="Proteomes" id="UP000324897"/>
    </source>
</evidence>
<feature type="region of interest" description="Disordered" evidence="1">
    <location>
        <begin position="1"/>
        <end position="30"/>
    </location>
</feature>
<feature type="compositionally biased region" description="Polar residues" evidence="1">
    <location>
        <begin position="104"/>
        <end position="129"/>
    </location>
</feature>
<accession>A0A5J9UC97</accession>
<dbReference type="Proteomes" id="UP000324897">
    <property type="component" value="Unassembled WGS sequence"/>
</dbReference>
<feature type="region of interest" description="Disordered" evidence="1">
    <location>
        <begin position="89"/>
        <end position="129"/>
    </location>
</feature>
<dbReference type="Gramene" id="TVU20987">
    <property type="protein sequence ID" value="TVU20987"/>
    <property type="gene ID" value="EJB05_30595"/>
</dbReference>
<keyword evidence="3" id="KW-1185">Reference proteome</keyword>
<gene>
    <name evidence="2" type="ORF">EJB05_30595</name>
</gene>
<evidence type="ECO:0000313" key="2">
    <source>
        <dbReference type="EMBL" id="TVU20987.1"/>
    </source>
</evidence>
<evidence type="ECO:0000256" key="1">
    <source>
        <dbReference type="SAM" id="MobiDB-lite"/>
    </source>
</evidence>
<comment type="caution">
    <text evidence="2">The sequence shown here is derived from an EMBL/GenBank/DDBJ whole genome shotgun (WGS) entry which is preliminary data.</text>
</comment>
<dbReference type="PANTHER" id="PTHR35717">
    <property type="entry name" value="OS05G0156200 PROTEIN"/>
    <property type="match status" value="1"/>
</dbReference>
<reference evidence="2 3" key="1">
    <citation type="journal article" date="2019" name="Sci. Rep.">
        <title>A high-quality genome of Eragrostis curvula grass provides insights into Poaceae evolution and supports new strategies to enhance forage quality.</title>
        <authorList>
            <person name="Carballo J."/>
            <person name="Santos B.A.C.M."/>
            <person name="Zappacosta D."/>
            <person name="Garbus I."/>
            <person name="Selva J.P."/>
            <person name="Gallo C.A."/>
            <person name="Diaz A."/>
            <person name="Albertini E."/>
            <person name="Caccamo M."/>
            <person name="Echenique V."/>
        </authorList>
    </citation>
    <scope>NUCLEOTIDE SEQUENCE [LARGE SCALE GENOMIC DNA]</scope>
    <source>
        <strain evidence="3">cv. Victoria</strain>
        <tissue evidence="2">Leaf</tissue>
    </source>
</reference>